<keyword evidence="5" id="KW-1185">Reference proteome</keyword>
<dbReference type="Pfam" id="PF14099">
    <property type="entry name" value="Polysacc_lyase"/>
    <property type="match status" value="1"/>
</dbReference>
<dbReference type="InterPro" id="IPR013320">
    <property type="entry name" value="ConA-like_dom_sf"/>
</dbReference>
<dbReference type="OrthoDB" id="5430002at2"/>
<dbReference type="SUPFAM" id="SSF49899">
    <property type="entry name" value="Concanavalin A-like lectins/glucanases"/>
    <property type="match status" value="1"/>
</dbReference>
<dbReference type="InterPro" id="IPR011050">
    <property type="entry name" value="Pectin_lyase_fold/virulence"/>
</dbReference>
<protein>
    <recommendedName>
        <fullName evidence="3">LamG-like jellyroll fold domain-containing protein</fullName>
    </recommendedName>
</protein>
<evidence type="ECO:0000256" key="1">
    <source>
        <dbReference type="ARBA" id="ARBA00022729"/>
    </source>
</evidence>
<dbReference type="InterPro" id="IPR012334">
    <property type="entry name" value="Pectin_lyas_fold"/>
</dbReference>
<dbReference type="SUPFAM" id="SSF51126">
    <property type="entry name" value="Pectin lyase-like"/>
    <property type="match status" value="1"/>
</dbReference>
<evidence type="ECO:0000256" key="2">
    <source>
        <dbReference type="ARBA" id="ARBA00023157"/>
    </source>
</evidence>
<dbReference type="Gene3D" id="2.60.120.200">
    <property type="match status" value="2"/>
</dbReference>
<dbReference type="STRING" id="1246637.MTBBW1_1280007"/>
<dbReference type="EMBL" id="FWEV01000033">
    <property type="protein sequence ID" value="SLM28204.1"/>
    <property type="molecule type" value="Genomic_DNA"/>
</dbReference>
<dbReference type="InterPro" id="IPR006558">
    <property type="entry name" value="LamG-like"/>
</dbReference>
<gene>
    <name evidence="4" type="ORF">MTBBW1_1280007</name>
</gene>
<dbReference type="Gene3D" id="2.160.20.10">
    <property type="entry name" value="Single-stranded right-handed beta-helix, Pectin lyase-like"/>
    <property type="match status" value="2"/>
</dbReference>
<dbReference type="RefSeq" id="WP_080804551.1">
    <property type="nucleotide sequence ID" value="NZ_LT828547.1"/>
</dbReference>
<keyword evidence="2" id="KW-1015">Disulfide bond</keyword>
<dbReference type="Pfam" id="PF13385">
    <property type="entry name" value="Laminin_G_3"/>
    <property type="match status" value="1"/>
</dbReference>
<reference evidence="4 5" key="1">
    <citation type="submission" date="2017-03" db="EMBL/GenBank/DDBJ databases">
        <authorList>
            <person name="Afonso C.L."/>
            <person name="Miller P.J."/>
            <person name="Scott M.A."/>
            <person name="Spackman E."/>
            <person name="Goraichik I."/>
            <person name="Dimitrov K.M."/>
            <person name="Suarez D.L."/>
            <person name="Swayne D.E."/>
        </authorList>
    </citation>
    <scope>NUCLEOTIDE SEQUENCE [LARGE SCALE GENOMIC DNA]</scope>
    <source>
        <strain evidence="4">PRJEB14757</strain>
    </source>
</reference>
<evidence type="ECO:0000313" key="4">
    <source>
        <dbReference type="EMBL" id="SLM28204.1"/>
    </source>
</evidence>
<organism evidence="4 5">
    <name type="scientific">Desulfamplus magnetovallimortis</name>
    <dbReference type="NCBI Taxonomy" id="1246637"/>
    <lineage>
        <taxon>Bacteria</taxon>
        <taxon>Pseudomonadati</taxon>
        <taxon>Thermodesulfobacteriota</taxon>
        <taxon>Desulfobacteria</taxon>
        <taxon>Desulfobacterales</taxon>
        <taxon>Desulfobacteraceae</taxon>
        <taxon>Desulfamplus</taxon>
    </lineage>
</organism>
<name>A0A1W1H6Y8_9BACT</name>
<dbReference type="SMART" id="SM00560">
    <property type="entry name" value="LamGL"/>
    <property type="match status" value="1"/>
</dbReference>
<dbReference type="AlphaFoldDB" id="A0A1W1H6Y8"/>
<evidence type="ECO:0000313" key="5">
    <source>
        <dbReference type="Proteomes" id="UP000191931"/>
    </source>
</evidence>
<dbReference type="InterPro" id="IPR025975">
    <property type="entry name" value="Polysacc_lyase"/>
</dbReference>
<feature type="domain" description="LamG-like jellyroll fold" evidence="3">
    <location>
        <begin position="671"/>
        <end position="808"/>
    </location>
</feature>
<proteinExistence type="predicted"/>
<accession>A0A1W1H6Y8</accession>
<dbReference type="InterPro" id="IPR006626">
    <property type="entry name" value="PbH1"/>
</dbReference>
<sequence>MFFIIIAAFLNPLIASGINAPSGIRIAEISSLLPEPTCTDGIQNQGETGVDCGGPCPNACSAGRVFYVANNGDDSFDGLSPEKAWRTINHVNSQTFEPGDAVLFRRGDTWRETVYISESGTQDAYITYGAYGSGAKPRILGSERAYGWVAESLASNVWRSENTLDIPMSPGYGSHPASLFFGEPDGSTTWGTMQSISYANTCGTNFSSLTDEYDWCWKDGYIYVYCEQNPSTRYSFIEVPQRDASIRMATSPPQEYIIVDGLELMYNIKAGYDDGWPMDYEVKGLVIKNCHIAYIGVRGAASAMGLQIWHSDMLVENNDIHDSGRRNISYNVYVDNGRHNHDLVFENVTFKNNTLHNGYHTNGFDISGGSSYNGVYFNDTFRNFSFIGNLIYDDPDDDPTNTPNDWTSMGIYLNSEAATFTDFKIFNNIISYPKQKGLIVSGVDNAQIYHNTIYGMNDRAGGSGYRSIVSISGSNENLEFYNNIVHGTVERGNYLCRNILISGSDTEVLGMDYNLYYQDDQTQRLFDNPYGSYNFDEWSQYQTETGWDTNSPSPANSMFSDPLGLDFSLLQGSPGIDAGFLIPGVNDGYEGSAPDIGAIESAIDEGGSGLILHMPFDGNANDISGNKHHGVVTGAATAEDRHGNVDSAYYFDGESYITVESDDSVVNVDSDGWSLSLWVKPDENQERSSVPLVSYGYGSAGGYSLAYWWEYGMFRTDFYAYSWDDISYVAQDELDDIIWYLHTITYDGKNLKQYVNGILVGETECEYHPTTPEGTYSLRFGADSKDVAYFFKGYMDDIRIYDRALTDVEIAQMSELEGAVRAVKLGAYSLADFEQNRLEPVKFSNFWAVWGNNGNAYSEVVENPVKSGFNTSDYVGVSHTFPSLPPPDSTDCDKSEYVLTAADGLVTDQHHIMRWKLLFTDDAIVEIEDIVWNWMSFNQIHPGVGKYPSPGQSGETDDTIAYGGGIFNDLKKADEDDPYVYNFRYRAVPDEEIVPFRINIGEWMSFTYEIFWTQSDNGFWRVWKDGELLASAYNVKTLPDSYDPAEDDFLHFKTGLYNKWDDPEIDSLSLYFDDIELYIGDNIQVEDVCPECM</sequence>
<evidence type="ECO:0000259" key="3">
    <source>
        <dbReference type="SMART" id="SM00560"/>
    </source>
</evidence>
<dbReference type="SMART" id="SM00710">
    <property type="entry name" value="PbH1"/>
    <property type="match status" value="5"/>
</dbReference>
<dbReference type="Proteomes" id="UP000191931">
    <property type="component" value="Unassembled WGS sequence"/>
</dbReference>
<keyword evidence="1" id="KW-0732">Signal</keyword>